<gene>
    <name evidence="3" type="ORF">B0T17DRAFT_333326</name>
</gene>
<dbReference type="AlphaFoldDB" id="A0AA40BY98"/>
<reference evidence="3" key="1">
    <citation type="submission" date="2023-06" db="EMBL/GenBank/DDBJ databases">
        <title>Genome-scale phylogeny and comparative genomics of the fungal order Sordariales.</title>
        <authorList>
            <consortium name="Lawrence Berkeley National Laboratory"/>
            <person name="Hensen N."/>
            <person name="Bonometti L."/>
            <person name="Westerberg I."/>
            <person name="Brannstrom I.O."/>
            <person name="Guillou S."/>
            <person name="Cros-Aarteil S."/>
            <person name="Calhoun S."/>
            <person name="Haridas S."/>
            <person name="Kuo A."/>
            <person name="Mondo S."/>
            <person name="Pangilinan J."/>
            <person name="Riley R."/>
            <person name="LaButti K."/>
            <person name="Andreopoulos B."/>
            <person name="Lipzen A."/>
            <person name="Chen C."/>
            <person name="Yanf M."/>
            <person name="Daum C."/>
            <person name="Ng V."/>
            <person name="Clum A."/>
            <person name="Steindorff A."/>
            <person name="Ohm R."/>
            <person name="Martin F."/>
            <person name="Silar P."/>
            <person name="Natvig D."/>
            <person name="Lalanne C."/>
            <person name="Gautier V."/>
            <person name="Ament-velasquez S.L."/>
            <person name="Kruys A."/>
            <person name="Hutchinson M.I."/>
            <person name="Powell A.J."/>
            <person name="Barry K."/>
            <person name="Miller A.N."/>
            <person name="Grigoriev I.V."/>
            <person name="Debuchy R."/>
            <person name="Gladieux P."/>
            <person name="Thoren M.H."/>
            <person name="Johannesson H."/>
        </authorList>
    </citation>
    <scope>NUCLEOTIDE SEQUENCE</scope>
    <source>
        <strain evidence="3">SMH3391-2</strain>
    </source>
</reference>
<feature type="domain" description="Aminotransferase class V" evidence="2">
    <location>
        <begin position="78"/>
        <end position="161"/>
    </location>
</feature>
<evidence type="ECO:0000313" key="3">
    <source>
        <dbReference type="EMBL" id="KAK0618321.1"/>
    </source>
</evidence>
<proteinExistence type="predicted"/>
<sequence length="529" mass="57818">MNLRNIRTRLSGRPLRSRTAVNNIDSHVTPVPKRRSWDNTAAPISYTFQEIHSPITCPYDRPVEAIREMEYPHMNNGVYLDHSGTTIYAQSTVERFAKKMSTSLLGNPHSANEPAKLSGDMVDDVRLKALRFLGADPRHFDLVFVANATAAIKLVADSFRDLAEQTRSGSFWYGYHRDAHTSIIGVRELANGEHKCFESDEEVDAWLDDPLDPSLDLNRRDQSGLGLFGYPGQSNLTGRRLPVSWTRRLRASKRGLLRNTYSLFDAAALAMTSPMEHVFGDPDAAPDFTCVSFYKIFGFPDLGGLVVRKDSGHILALRKYFGGGTVSLVSTIGSAWHMSKGLESTSNGGGGSDESNDHGNGGGGGGGGHGGGGLHEGLEDGTLPFHSILALGEAIEVHRELYGSMKNISRHTTQLVKRMYSDVSALRYRNGQPLCNIYNEEGEVYGDAQRQGATIAFNVFRADGTYESYAAVEKLANERGIYIRSGGVCNPGGVFTALKYEQWQLNRARSAGHHCGSNGLGVINELPTG</sequence>
<dbReference type="PANTHER" id="PTHR14237">
    <property type="entry name" value="MOLYBDOPTERIN COFACTOR SULFURASE MOSC"/>
    <property type="match status" value="1"/>
</dbReference>
<dbReference type="GO" id="GO:0043545">
    <property type="term" value="P:molybdopterin cofactor metabolic process"/>
    <property type="evidence" value="ECO:0007669"/>
    <property type="project" value="TreeGrafter"/>
</dbReference>
<dbReference type="InterPro" id="IPR000192">
    <property type="entry name" value="Aminotrans_V_dom"/>
</dbReference>
<keyword evidence="3" id="KW-0808">Transferase</keyword>
<dbReference type="Gene3D" id="3.40.640.10">
    <property type="entry name" value="Type I PLP-dependent aspartate aminotransferase-like (Major domain)"/>
    <property type="match status" value="1"/>
</dbReference>
<dbReference type="InterPro" id="IPR015421">
    <property type="entry name" value="PyrdxlP-dep_Trfase_major"/>
</dbReference>
<protein>
    <submittedName>
        <fullName evidence="3">Pyridoxal phosphate-dependent transferase</fullName>
    </submittedName>
</protein>
<name>A0AA40BY98_9PEZI</name>
<dbReference type="InterPro" id="IPR015424">
    <property type="entry name" value="PyrdxlP-dep_Trfase"/>
</dbReference>
<dbReference type="SUPFAM" id="SSF53383">
    <property type="entry name" value="PLP-dependent transferases"/>
    <property type="match status" value="1"/>
</dbReference>
<evidence type="ECO:0000313" key="4">
    <source>
        <dbReference type="Proteomes" id="UP001174934"/>
    </source>
</evidence>
<feature type="region of interest" description="Disordered" evidence="1">
    <location>
        <begin position="343"/>
        <end position="376"/>
    </location>
</feature>
<evidence type="ECO:0000256" key="1">
    <source>
        <dbReference type="SAM" id="MobiDB-lite"/>
    </source>
</evidence>
<keyword evidence="4" id="KW-1185">Reference proteome</keyword>
<dbReference type="Proteomes" id="UP001174934">
    <property type="component" value="Unassembled WGS sequence"/>
</dbReference>
<dbReference type="GO" id="GO:0008265">
    <property type="term" value="F:molybdenum cofactor sulfurtransferase activity"/>
    <property type="evidence" value="ECO:0007669"/>
    <property type="project" value="TreeGrafter"/>
</dbReference>
<feature type="compositionally biased region" description="Gly residues" evidence="1">
    <location>
        <begin position="359"/>
        <end position="375"/>
    </location>
</feature>
<dbReference type="Pfam" id="PF00266">
    <property type="entry name" value="Aminotran_5"/>
    <property type="match status" value="1"/>
</dbReference>
<dbReference type="PANTHER" id="PTHR14237:SF80">
    <property type="entry name" value="MOLYBDENUM COFACTOR SULFURASE"/>
    <property type="match status" value="1"/>
</dbReference>
<dbReference type="EMBL" id="JAULSR010000005">
    <property type="protein sequence ID" value="KAK0618321.1"/>
    <property type="molecule type" value="Genomic_DNA"/>
</dbReference>
<organism evidence="3 4">
    <name type="scientific">Bombardia bombarda</name>
    <dbReference type="NCBI Taxonomy" id="252184"/>
    <lineage>
        <taxon>Eukaryota</taxon>
        <taxon>Fungi</taxon>
        <taxon>Dikarya</taxon>
        <taxon>Ascomycota</taxon>
        <taxon>Pezizomycotina</taxon>
        <taxon>Sordariomycetes</taxon>
        <taxon>Sordariomycetidae</taxon>
        <taxon>Sordariales</taxon>
        <taxon>Lasiosphaeriaceae</taxon>
        <taxon>Bombardia</taxon>
    </lineage>
</organism>
<evidence type="ECO:0000259" key="2">
    <source>
        <dbReference type="Pfam" id="PF00266"/>
    </source>
</evidence>
<accession>A0AA40BY98</accession>
<comment type="caution">
    <text evidence="3">The sequence shown here is derived from an EMBL/GenBank/DDBJ whole genome shotgun (WGS) entry which is preliminary data.</text>
</comment>